<sequence length="692" mass="78800">MGTFPEDWSGFNPTAEDFYNEAQNKYINECGQNLIEEAPAPLKDEKEKRAIRQAKYPYLVVPKSSSSVTERMLINFFGHALIQDLEFRRVSRVYFVYFPNIGSLEAARLKVERFPNLIKCITGRHQTEHASSIPESQKANEPMPKPDPAFTVTERTPVNLDSRNITVSYGRNKHPDIRRPPLVTKKDYTAKGSLLAKNDPIQRYLNVKYEFALERYNAYKVKDETKISEVVLHFRSGRTIPVSAIAADHGVKAGNLLEYGVSKCIVCQNWTDTFCKLCKMPFCNASCFADVADKHKETCGKEELLELDEKVGRKFPKPGLPPSGSKVRITAFEQTNVVYVRSADIKVDIAYFSVLTEVMMKGKTAPKLQNKPDCGQIVLYDFETRISRAIVLNVDDPKDIYVVCIDFGSVEVTQLENLYECSPYLAGLPCYPVAVQLRGVPRRFVGPNIREIMYKLDQEMVFDIKYSKREYDFSKGLQIVVLTEIDINISLNRLFKTIMTPVEPDLSEPGYNEEWLSHIPLNTGKNVDLVVTDNTLLSCNLIYCTPTFLAFEVTKMQRDIQEYGEKIAKCEAYAPQKSTLCIAKYEGKWCRGLCLEMVGDGYPSILFIDYGNIVPTHVSDIRPYPPQFNYPIMTTELDLIDLPGKLTDEQIKRIEQFLAVGTTVNCNEIIYNKDDNNYSVRIDELQAILNLH</sequence>
<dbReference type="InterPro" id="IPR002999">
    <property type="entry name" value="Tudor"/>
</dbReference>
<dbReference type="AlphaFoldDB" id="A0A6P4E8Z2"/>
<dbReference type="OrthoDB" id="10023235at2759"/>
<dbReference type="SUPFAM" id="SSF63748">
    <property type="entry name" value="Tudor/PWWP/MBT"/>
    <property type="match status" value="2"/>
</dbReference>
<dbReference type="SMART" id="SM00333">
    <property type="entry name" value="TUDOR"/>
    <property type="match status" value="2"/>
</dbReference>
<dbReference type="PANTHER" id="PTHR16442:SF1">
    <property type="entry name" value="RING FINGER PROTEIN 17"/>
    <property type="match status" value="1"/>
</dbReference>
<dbReference type="GeneID" id="108041177"/>
<dbReference type="OMA" id="CIAKYEG"/>
<dbReference type="Pfam" id="PF00567">
    <property type="entry name" value="TUDOR"/>
    <property type="match status" value="2"/>
</dbReference>
<dbReference type="RefSeq" id="XP_016974490.1">
    <property type="nucleotide sequence ID" value="XM_017119001.1"/>
</dbReference>
<name>A0A6P4E8Z2_DRORH</name>
<feature type="compositionally biased region" description="Polar residues" evidence="1">
    <location>
        <begin position="129"/>
        <end position="139"/>
    </location>
</feature>
<organism evidence="3">
    <name type="scientific">Drosophila rhopaloa</name>
    <name type="common">Fruit fly</name>
    <dbReference type="NCBI Taxonomy" id="1041015"/>
    <lineage>
        <taxon>Eukaryota</taxon>
        <taxon>Metazoa</taxon>
        <taxon>Ecdysozoa</taxon>
        <taxon>Arthropoda</taxon>
        <taxon>Hexapoda</taxon>
        <taxon>Insecta</taxon>
        <taxon>Pterygota</taxon>
        <taxon>Neoptera</taxon>
        <taxon>Endopterygota</taxon>
        <taxon>Diptera</taxon>
        <taxon>Brachycera</taxon>
        <taxon>Muscomorpha</taxon>
        <taxon>Ephydroidea</taxon>
        <taxon>Drosophilidae</taxon>
        <taxon>Drosophila</taxon>
        <taxon>Sophophora</taxon>
    </lineage>
</organism>
<gene>
    <name evidence="3" type="primary">LOC108041177</name>
</gene>
<reference evidence="3" key="1">
    <citation type="submission" date="2025-08" db="UniProtKB">
        <authorList>
            <consortium name="RefSeq"/>
        </authorList>
    </citation>
    <scope>IDENTIFICATION</scope>
</reference>
<feature type="domain" description="Tudor" evidence="2">
    <location>
        <begin position="370"/>
        <end position="426"/>
    </location>
</feature>
<evidence type="ECO:0000259" key="2">
    <source>
        <dbReference type="SMART" id="SM00333"/>
    </source>
</evidence>
<evidence type="ECO:0000313" key="3">
    <source>
        <dbReference type="RefSeq" id="XP_016974490.1"/>
    </source>
</evidence>
<protein>
    <submittedName>
        <fullName evidence="3">Protein vreteno</fullName>
    </submittedName>
</protein>
<proteinExistence type="predicted"/>
<evidence type="ECO:0000256" key="1">
    <source>
        <dbReference type="SAM" id="MobiDB-lite"/>
    </source>
</evidence>
<feature type="domain" description="Tudor" evidence="2">
    <location>
        <begin position="573"/>
        <end position="629"/>
    </location>
</feature>
<feature type="region of interest" description="Disordered" evidence="1">
    <location>
        <begin position="128"/>
        <end position="152"/>
    </location>
</feature>
<dbReference type="RefSeq" id="XP_016974490.2">
    <property type="nucleotide sequence ID" value="XM_017119001.2"/>
</dbReference>
<dbReference type="PANTHER" id="PTHR16442">
    <property type="entry name" value="RING FINGER PROTEIN 17"/>
    <property type="match status" value="1"/>
</dbReference>
<accession>A0A6P4E8Z2</accession>
<dbReference type="Gene3D" id="2.30.30.140">
    <property type="match status" value="2"/>
</dbReference>